<dbReference type="PROSITE" id="PS50979">
    <property type="entry name" value="BC"/>
    <property type="match status" value="1"/>
</dbReference>
<keyword evidence="6" id="KW-0092">Biotin</keyword>
<feature type="domain" description="Biotin carboxylation" evidence="11">
    <location>
        <begin position="1"/>
        <end position="434"/>
    </location>
</feature>
<dbReference type="Gene3D" id="2.40.50.100">
    <property type="match status" value="1"/>
</dbReference>
<dbReference type="CDD" id="cd06850">
    <property type="entry name" value="biotinyl_domain"/>
    <property type="match status" value="1"/>
</dbReference>
<keyword evidence="13" id="KW-1185">Reference proteome</keyword>
<dbReference type="InterPro" id="IPR011053">
    <property type="entry name" value="Single_hybrid_motif"/>
</dbReference>
<feature type="domain" description="ATP-grasp" evidence="10">
    <location>
        <begin position="118"/>
        <end position="308"/>
    </location>
</feature>
<evidence type="ECO:0000256" key="3">
    <source>
        <dbReference type="ARBA" id="ARBA00022598"/>
    </source>
</evidence>
<dbReference type="InterPro" id="IPR016185">
    <property type="entry name" value="PreATP-grasp_dom_sf"/>
</dbReference>
<keyword evidence="3" id="KW-0436">Ligase</keyword>
<keyword evidence="5 7" id="KW-0067">ATP-binding</keyword>
<evidence type="ECO:0000256" key="6">
    <source>
        <dbReference type="ARBA" id="ARBA00023267"/>
    </source>
</evidence>
<dbReference type="InterPro" id="IPR000089">
    <property type="entry name" value="Biotin_lipoyl"/>
</dbReference>
<evidence type="ECO:0000259" key="9">
    <source>
        <dbReference type="PROSITE" id="PS50968"/>
    </source>
</evidence>
<dbReference type="EC" id="6.3.4.14" evidence="2"/>
<evidence type="ECO:0000259" key="11">
    <source>
        <dbReference type="PROSITE" id="PS50979"/>
    </source>
</evidence>
<dbReference type="PROSITE" id="PS00867">
    <property type="entry name" value="CPSASE_2"/>
    <property type="match status" value="1"/>
</dbReference>
<dbReference type="InterPro" id="IPR005481">
    <property type="entry name" value="BC-like_N"/>
</dbReference>
<dbReference type="Proteomes" id="UP001215216">
    <property type="component" value="Chromosome"/>
</dbReference>
<evidence type="ECO:0000256" key="4">
    <source>
        <dbReference type="ARBA" id="ARBA00022741"/>
    </source>
</evidence>
<dbReference type="SUPFAM" id="SSF51230">
    <property type="entry name" value="Single hybrid motif"/>
    <property type="match status" value="1"/>
</dbReference>
<dbReference type="Pfam" id="PF00364">
    <property type="entry name" value="Biotin_lipoyl"/>
    <property type="match status" value="1"/>
</dbReference>
<dbReference type="Pfam" id="PF02786">
    <property type="entry name" value="CPSase_L_D2"/>
    <property type="match status" value="1"/>
</dbReference>
<dbReference type="PROSITE" id="PS50975">
    <property type="entry name" value="ATP_GRASP"/>
    <property type="match status" value="1"/>
</dbReference>
<dbReference type="InterPro" id="IPR005482">
    <property type="entry name" value="Biotin_COase_C"/>
</dbReference>
<evidence type="ECO:0000256" key="1">
    <source>
        <dbReference type="ARBA" id="ARBA00001953"/>
    </source>
</evidence>
<dbReference type="InterPro" id="IPR005479">
    <property type="entry name" value="CPAse_ATP-bd"/>
</dbReference>
<dbReference type="Pfam" id="PF02785">
    <property type="entry name" value="Biotin_carb_C"/>
    <property type="match status" value="1"/>
</dbReference>
<dbReference type="InterPro" id="IPR050856">
    <property type="entry name" value="Biotin_carboxylase_complex"/>
</dbReference>
<evidence type="ECO:0000256" key="5">
    <source>
        <dbReference type="ARBA" id="ARBA00022840"/>
    </source>
</evidence>
<reference evidence="12 13" key="1">
    <citation type="submission" date="2023-03" db="EMBL/GenBank/DDBJ databases">
        <title>Complete genome of Arcanobacterium canis strain DSM 25104 isolated in 2010 from a canine otitis externa in Germany.</title>
        <authorList>
            <person name="Borowiak M."/>
            <person name="Kreitlow A."/>
            <person name="Malorny B."/>
            <person name="Laemmler C."/>
            <person name="Prenger-Berninghoff E."/>
            <person name="Ploetz M."/>
            <person name="Abdulmawjood A."/>
        </authorList>
    </citation>
    <scope>NUCLEOTIDE SEQUENCE [LARGE SCALE GENOMIC DNA]</scope>
    <source>
        <strain evidence="12 13">DSM 25104</strain>
    </source>
</reference>
<evidence type="ECO:0000256" key="2">
    <source>
        <dbReference type="ARBA" id="ARBA00013263"/>
    </source>
</evidence>
<dbReference type="SMART" id="SM00878">
    <property type="entry name" value="Biotin_carb_C"/>
    <property type="match status" value="1"/>
</dbReference>
<protein>
    <recommendedName>
        <fullName evidence="2">biotin carboxylase</fullName>
        <ecNumber evidence="2">6.3.4.14</ecNumber>
    </recommendedName>
</protein>
<evidence type="ECO:0000256" key="8">
    <source>
        <dbReference type="SAM" id="MobiDB-lite"/>
    </source>
</evidence>
<accession>A0ABY8G1Y0</accession>
<gene>
    <name evidence="12" type="ORF">P7079_02405</name>
</gene>
<feature type="region of interest" description="Disordered" evidence="8">
    <location>
        <begin position="479"/>
        <end position="500"/>
    </location>
</feature>
<dbReference type="Gene3D" id="3.30.470.20">
    <property type="entry name" value="ATP-grasp fold, B domain"/>
    <property type="match status" value="1"/>
</dbReference>
<dbReference type="SUPFAM" id="SSF52440">
    <property type="entry name" value="PreATP-grasp domain"/>
    <property type="match status" value="1"/>
</dbReference>
<dbReference type="PROSITE" id="PS50968">
    <property type="entry name" value="BIOTINYL_LIPOYL"/>
    <property type="match status" value="1"/>
</dbReference>
<proteinExistence type="predicted"/>
<dbReference type="EMBL" id="CP121208">
    <property type="protein sequence ID" value="WFM83851.1"/>
    <property type="molecule type" value="Genomic_DNA"/>
</dbReference>
<keyword evidence="4 7" id="KW-0547">Nucleotide-binding</keyword>
<organism evidence="12 13">
    <name type="scientific">Arcanobacterium canis</name>
    <dbReference type="NCBI Taxonomy" id="999183"/>
    <lineage>
        <taxon>Bacteria</taxon>
        <taxon>Bacillati</taxon>
        <taxon>Actinomycetota</taxon>
        <taxon>Actinomycetes</taxon>
        <taxon>Actinomycetales</taxon>
        <taxon>Actinomycetaceae</taxon>
        <taxon>Arcanobacterium</taxon>
    </lineage>
</organism>
<dbReference type="InterPro" id="IPR011054">
    <property type="entry name" value="Rudment_hybrid_motif"/>
</dbReference>
<sequence length="578" mass="63022">MKIFVANRSEIAERVIRTAHDLGHTVAVGYSDSDREARFVRMADEAFALGGTSTAETYMNITKLVELATRVGADAVHPGYGFLSEVAAFAAAVEEAGIIWIGPSSQVLAALGDKISARQIAQRANVSPVPGISHSIRSREEVENFISDYGFPVVIKKADGGGGHGISIIRSVDDVEMFFTVNGHNLDAFFIEKFLERAHHIETQSMRDSDGKFSVVSTRDCSVQRRNQKLIEEAPAPGLSEDVVAELERASRALFESVDYRGVGTCEFLVEDGHVYFMEVNPRLQVEHTVSEEVTGVDLVEQQILIAQGQPSADVGPARAHSIEFRINAENPSLGMRPAYGKIRHLVWPLGHGVRIESGVCEGDVVTADFDPMLAKLIVTGPTREAAIARSKRALAELVLDGVANGVQLYRDLLNDDAFVSNNFSTRWFESTFLPRWMESHPSAPEDIMPETPTERRETFTIEIDGKRVTLTLPQAMFGGAARAQSPSQPRRRRSSSPARRAVLGETTNGQVASPMQAIVVRVLVNEGDEVTEGDLLVVLESMKMESYVRAPHNGVVESVTVSDGQTVSAGEILVKIG</sequence>
<dbReference type="InterPro" id="IPR011761">
    <property type="entry name" value="ATP-grasp"/>
</dbReference>
<dbReference type="Pfam" id="PF00289">
    <property type="entry name" value="Biotin_carb_N"/>
    <property type="match status" value="1"/>
</dbReference>
<comment type="cofactor">
    <cofactor evidence="1">
        <name>biotin</name>
        <dbReference type="ChEBI" id="CHEBI:57586"/>
    </cofactor>
</comment>
<evidence type="ECO:0000259" key="10">
    <source>
        <dbReference type="PROSITE" id="PS50975"/>
    </source>
</evidence>
<evidence type="ECO:0000313" key="13">
    <source>
        <dbReference type="Proteomes" id="UP001215216"/>
    </source>
</evidence>
<dbReference type="InterPro" id="IPR011764">
    <property type="entry name" value="Biotin_carboxylation_dom"/>
</dbReference>
<dbReference type="PANTHER" id="PTHR18866">
    <property type="entry name" value="CARBOXYLASE:PYRUVATE/ACETYL-COA/PROPIONYL-COA CARBOXYLASE"/>
    <property type="match status" value="1"/>
</dbReference>
<dbReference type="SUPFAM" id="SSF51246">
    <property type="entry name" value="Rudiment single hybrid motif"/>
    <property type="match status" value="1"/>
</dbReference>
<evidence type="ECO:0000256" key="7">
    <source>
        <dbReference type="PROSITE-ProRule" id="PRU00409"/>
    </source>
</evidence>
<dbReference type="PANTHER" id="PTHR18866:SF33">
    <property type="entry name" value="METHYLCROTONOYL-COA CARBOXYLASE SUBUNIT ALPHA, MITOCHONDRIAL-RELATED"/>
    <property type="match status" value="1"/>
</dbReference>
<evidence type="ECO:0000313" key="12">
    <source>
        <dbReference type="EMBL" id="WFM83851.1"/>
    </source>
</evidence>
<dbReference type="SUPFAM" id="SSF56059">
    <property type="entry name" value="Glutathione synthetase ATP-binding domain-like"/>
    <property type="match status" value="1"/>
</dbReference>
<feature type="domain" description="Lipoyl-binding" evidence="9">
    <location>
        <begin position="501"/>
        <end position="578"/>
    </location>
</feature>
<dbReference type="RefSeq" id="WP_278013246.1">
    <property type="nucleotide sequence ID" value="NZ_CP121208.1"/>
</dbReference>
<name>A0ABY8G1Y0_9ACTO</name>